<organism evidence="2 3">
    <name type="scientific">Streblomastix strix</name>
    <dbReference type="NCBI Taxonomy" id="222440"/>
    <lineage>
        <taxon>Eukaryota</taxon>
        <taxon>Metamonada</taxon>
        <taxon>Preaxostyla</taxon>
        <taxon>Oxymonadida</taxon>
        <taxon>Streblomastigidae</taxon>
        <taxon>Streblomastix</taxon>
    </lineage>
</organism>
<sequence length="394" mass="44616">MIFSSDEKLSQIGSKTLIELIGESPQIRNSLILNGFITIVQRTLDPNLILSNKPSSSPKFFFQQETTIPYHIKSGILDVVHNLAEKSEVLKPLSSLFPVLEDLKINGLKDLKKKSGNILGILNSNGIKTAPIEQQLDNKIQQLEEEIKILRKQNKKLSSYSKYKPVSICFGIIINTNLTTTTLSSNILTPKAYRSRSFPMYSKSRKQEFPIVLLNSFPNEIVIDDIDGRMKRVSKRTDKQLSVSLKQVLDQGIWSLEVVFNNILKGYVGIGIVRDSYTITDECKLWLDQSNMHAVFTDDRFNERGGVIHNQIGTAGNKGFTDSYIVRLEMNCDNGTLTFFYEGVQQPVYVQGINEKMRFFITMVLSYNTCTIRSLKKLSSPTAIQLPYGIPVQW</sequence>
<dbReference type="Proteomes" id="UP000324800">
    <property type="component" value="Unassembled WGS sequence"/>
</dbReference>
<reference evidence="2 3" key="1">
    <citation type="submission" date="2019-03" db="EMBL/GenBank/DDBJ databases">
        <title>Single cell metagenomics reveals metabolic interactions within the superorganism composed of flagellate Streblomastix strix and complex community of Bacteroidetes bacteria on its surface.</title>
        <authorList>
            <person name="Treitli S.C."/>
            <person name="Kolisko M."/>
            <person name="Husnik F."/>
            <person name="Keeling P."/>
            <person name="Hampl V."/>
        </authorList>
    </citation>
    <scope>NUCLEOTIDE SEQUENCE [LARGE SCALE GENOMIC DNA]</scope>
    <source>
        <strain evidence="2">ST1C</strain>
    </source>
</reference>
<name>A0A5J4U1A0_9EUKA</name>
<dbReference type="AlphaFoldDB" id="A0A5J4U1A0"/>
<evidence type="ECO:0000313" key="2">
    <source>
        <dbReference type="EMBL" id="KAA6363741.1"/>
    </source>
</evidence>
<protein>
    <recommendedName>
        <fullName evidence="4">B30.2/SPRY domain-containing protein</fullName>
    </recommendedName>
</protein>
<dbReference type="InterPro" id="IPR043136">
    <property type="entry name" value="B30.2/SPRY_sf"/>
</dbReference>
<dbReference type="Gene3D" id="2.60.120.920">
    <property type="match status" value="1"/>
</dbReference>
<proteinExistence type="predicted"/>
<evidence type="ECO:0000313" key="3">
    <source>
        <dbReference type="Proteomes" id="UP000324800"/>
    </source>
</evidence>
<accession>A0A5J4U1A0</accession>
<gene>
    <name evidence="2" type="ORF">EZS28_040732</name>
</gene>
<dbReference type="EMBL" id="SNRW01022533">
    <property type="protein sequence ID" value="KAA6363741.1"/>
    <property type="molecule type" value="Genomic_DNA"/>
</dbReference>
<feature type="coiled-coil region" evidence="1">
    <location>
        <begin position="133"/>
        <end position="160"/>
    </location>
</feature>
<keyword evidence="1" id="KW-0175">Coiled coil</keyword>
<evidence type="ECO:0008006" key="4">
    <source>
        <dbReference type="Google" id="ProtNLM"/>
    </source>
</evidence>
<comment type="caution">
    <text evidence="2">The sequence shown here is derived from an EMBL/GenBank/DDBJ whole genome shotgun (WGS) entry which is preliminary data.</text>
</comment>
<evidence type="ECO:0000256" key="1">
    <source>
        <dbReference type="SAM" id="Coils"/>
    </source>
</evidence>